<accession>A0A9N9CG29</accession>
<dbReference type="OrthoDB" id="2405052at2759"/>
<dbReference type="Proteomes" id="UP000789508">
    <property type="component" value="Unassembled WGS sequence"/>
</dbReference>
<keyword evidence="2" id="KW-1185">Reference proteome</keyword>
<protein>
    <submittedName>
        <fullName evidence="1">7348_t:CDS:1</fullName>
    </submittedName>
</protein>
<proteinExistence type="predicted"/>
<evidence type="ECO:0000313" key="1">
    <source>
        <dbReference type="EMBL" id="CAG8600505.1"/>
    </source>
</evidence>
<gene>
    <name evidence="1" type="ORF">ALEPTO_LOCUS8122</name>
</gene>
<evidence type="ECO:0000313" key="2">
    <source>
        <dbReference type="Proteomes" id="UP000789508"/>
    </source>
</evidence>
<reference evidence="1" key="1">
    <citation type="submission" date="2021-06" db="EMBL/GenBank/DDBJ databases">
        <authorList>
            <person name="Kallberg Y."/>
            <person name="Tangrot J."/>
            <person name="Rosling A."/>
        </authorList>
    </citation>
    <scope>NUCLEOTIDE SEQUENCE</scope>
    <source>
        <strain evidence="1">FL130A</strain>
    </source>
</reference>
<dbReference type="EMBL" id="CAJVPS010004178">
    <property type="protein sequence ID" value="CAG8600505.1"/>
    <property type="molecule type" value="Genomic_DNA"/>
</dbReference>
<comment type="caution">
    <text evidence="1">The sequence shown here is derived from an EMBL/GenBank/DDBJ whole genome shotgun (WGS) entry which is preliminary data.</text>
</comment>
<dbReference type="AlphaFoldDB" id="A0A9N9CG29"/>
<name>A0A9N9CG29_9GLOM</name>
<organism evidence="1 2">
    <name type="scientific">Ambispora leptoticha</name>
    <dbReference type="NCBI Taxonomy" id="144679"/>
    <lineage>
        <taxon>Eukaryota</taxon>
        <taxon>Fungi</taxon>
        <taxon>Fungi incertae sedis</taxon>
        <taxon>Mucoromycota</taxon>
        <taxon>Glomeromycotina</taxon>
        <taxon>Glomeromycetes</taxon>
        <taxon>Archaeosporales</taxon>
        <taxon>Ambisporaceae</taxon>
        <taxon>Ambispora</taxon>
    </lineage>
</organism>
<sequence>MSHSTMPTPINLTIKGLQDQVSELQEIIEGIGNKKTTSQISVSVPAKENKDEELAKMHSLVIENEKLNYRIGHLLRALDAKDQEIREFKKFERAMFGSRGRRF</sequence>